<keyword evidence="2" id="KW-1185">Reference proteome</keyword>
<sequence length="233" mass="26774">MKNYIVILGICISFLYSCQNEENNDLETLNLIDSKYESDLNLYAKVIYNDVEYSMSEVLTSPELFEAYTNGVTQYVDMVEPSDSSKDVLMIYDNTNDFQKGFEKIKSNGNNKTDGRALMWVSLFDDINYDNEIAIFGYSVWVEEYTEDIDGRSFSVTIQNRVESYVLVGDSPPGENSRCAVFLYNENRSLLYPLVVTRNNDGLEDNYWSATNLNVENRNVAVELEFYVVSDDD</sequence>
<evidence type="ECO:0000313" key="1">
    <source>
        <dbReference type="EMBL" id="GAA3510438.1"/>
    </source>
</evidence>
<evidence type="ECO:0000313" key="2">
    <source>
        <dbReference type="Proteomes" id="UP001500459"/>
    </source>
</evidence>
<gene>
    <name evidence="1" type="ORF">GCM10022393_24800</name>
</gene>
<protein>
    <recommendedName>
        <fullName evidence="3">NigD-like C-terminal beta sandwich domain-containing protein</fullName>
    </recommendedName>
</protein>
<accession>A0ABP6UKH8</accession>
<reference evidence="2" key="1">
    <citation type="journal article" date="2019" name="Int. J. Syst. Evol. Microbiol.">
        <title>The Global Catalogue of Microorganisms (GCM) 10K type strain sequencing project: providing services to taxonomists for standard genome sequencing and annotation.</title>
        <authorList>
            <consortium name="The Broad Institute Genomics Platform"/>
            <consortium name="The Broad Institute Genome Sequencing Center for Infectious Disease"/>
            <person name="Wu L."/>
            <person name="Ma J."/>
        </authorList>
    </citation>
    <scope>NUCLEOTIDE SEQUENCE [LARGE SCALE GENOMIC DNA]</scope>
    <source>
        <strain evidence="2">JCM 17106</strain>
    </source>
</reference>
<proteinExistence type="predicted"/>
<evidence type="ECO:0008006" key="3">
    <source>
        <dbReference type="Google" id="ProtNLM"/>
    </source>
</evidence>
<name>A0ABP6UKH8_9FLAO</name>
<dbReference type="Proteomes" id="UP001500459">
    <property type="component" value="Unassembled WGS sequence"/>
</dbReference>
<dbReference type="PROSITE" id="PS51257">
    <property type="entry name" value="PROKAR_LIPOPROTEIN"/>
    <property type="match status" value="1"/>
</dbReference>
<comment type="caution">
    <text evidence="1">The sequence shown here is derived from an EMBL/GenBank/DDBJ whole genome shotgun (WGS) entry which is preliminary data.</text>
</comment>
<dbReference type="EMBL" id="BAABCW010000009">
    <property type="protein sequence ID" value="GAA3510438.1"/>
    <property type="molecule type" value="Genomic_DNA"/>
</dbReference>
<organism evidence="1 2">
    <name type="scientific">Aquimarina addita</name>
    <dbReference type="NCBI Taxonomy" id="870485"/>
    <lineage>
        <taxon>Bacteria</taxon>
        <taxon>Pseudomonadati</taxon>
        <taxon>Bacteroidota</taxon>
        <taxon>Flavobacteriia</taxon>
        <taxon>Flavobacteriales</taxon>
        <taxon>Flavobacteriaceae</taxon>
        <taxon>Aquimarina</taxon>
    </lineage>
</organism>